<feature type="active site" description="Nucleophile" evidence="4">
    <location>
        <position position="63"/>
    </location>
</feature>
<dbReference type="PANTHER" id="PTHR14226:SF25">
    <property type="entry name" value="PHOSPHOESTERASE"/>
    <property type="match status" value="1"/>
</dbReference>
<evidence type="ECO:0000256" key="1">
    <source>
        <dbReference type="ARBA" id="ARBA00022801"/>
    </source>
</evidence>
<dbReference type="InterPro" id="IPR045943">
    <property type="entry name" value="DUF6363"/>
</dbReference>
<keyword evidence="1 4" id="KW-0378">Hydrolase</keyword>
<dbReference type="PROSITE" id="PS51635">
    <property type="entry name" value="PNPLA"/>
    <property type="match status" value="1"/>
</dbReference>
<dbReference type="Pfam" id="PF19890">
    <property type="entry name" value="DUF6363"/>
    <property type="match status" value="1"/>
</dbReference>
<dbReference type="InterPro" id="IPR037483">
    <property type="entry name" value="YjjU-like"/>
</dbReference>
<dbReference type="Gene3D" id="3.40.1090.10">
    <property type="entry name" value="Cytosolic phospholipase A2 catalytic domain"/>
    <property type="match status" value="1"/>
</dbReference>
<feature type="active site" description="Proton acceptor" evidence="4">
    <location>
        <position position="185"/>
    </location>
</feature>
<feature type="short sequence motif" description="GXSXG" evidence="4">
    <location>
        <begin position="61"/>
        <end position="65"/>
    </location>
</feature>
<comment type="caution">
    <text evidence="6">The sequence shown here is derived from an EMBL/GenBank/DDBJ whole genome shotgun (WGS) entry which is preliminary data.</text>
</comment>
<dbReference type="Pfam" id="PF01734">
    <property type="entry name" value="Patatin"/>
    <property type="match status" value="1"/>
</dbReference>
<dbReference type="SUPFAM" id="SSF52151">
    <property type="entry name" value="FabD/lysophospholipase-like"/>
    <property type="match status" value="1"/>
</dbReference>
<evidence type="ECO:0000313" key="6">
    <source>
        <dbReference type="EMBL" id="CAH0526522.1"/>
    </source>
</evidence>
<protein>
    <recommendedName>
        <fullName evidence="5">PNPLA domain-containing protein</fullName>
    </recommendedName>
</protein>
<dbReference type="CDD" id="cd07208">
    <property type="entry name" value="Pat_hypo_Ecoli_yjju_like"/>
    <property type="match status" value="1"/>
</dbReference>
<dbReference type="PANTHER" id="PTHR14226">
    <property type="entry name" value="NEUROPATHY TARGET ESTERASE/SWISS CHEESE D.MELANOGASTER"/>
    <property type="match status" value="1"/>
</dbReference>
<gene>
    <name evidence="6" type="ORF">VHP8226_01876</name>
</gene>
<dbReference type="Proteomes" id="UP000838160">
    <property type="component" value="Unassembled WGS sequence"/>
</dbReference>
<organism evidence="6 7">
    <name type="scientific">Vibrio hippocampi</name>
    <dbReference type="NCBI Taxonomy" id="654686"/>
    <lineage>
        <taxon>Bacteria</taxon>
        <taxon>Pseudomonadati</taxon>
        <taxon>Pseudomonadota</taxon>
        <taxon>Gammaproteobacteria</taxon>
        <taxon>Vibrionales</taxon>
        <taxon>Vibrionaceae</taxon>
        <taxon>Vibrio</taxon>
    </lineage>
</organism>
<keyword evidence="2 4" id="KW-0442">Lipid degradation</keyword>
<evidence type="ECO:0000256" key="2">
    <source>
        <dbReference type="ARBA" id="ARBA00022963"/>
    </source>
</evidence>
<dbReference type="InterPro" id="IPR050301">
    <property type="entry name" value="NTE"/>
</dbReference>
<reference evidence="6" key="1">
    <citation type="submission" date="2021-12" db="EMBL/GenBank/DDBJ databases">
        <authorList>
            <person name="Rodrigo-Torres L."/>
            <person name="Arahal R. D."/>
            <person name="Lucena T."/>
        </authorList>
    </citation>
    <scope>NUCLEOTIDE SEQUENCE</scope>
    <source>
        <strain evidence="6">CECT 8226</strain>
    </source>
</reference>
<accession>A0ABM8ZI52</accession>
<keyword evidence="3 4" id="KW-0443">Lipid metabolism</keyword>
<dbReference type="EMBL" id="CAKLCM010000002">
    <property type="protein sequence ID" value="CAH0526522.1"/>
    <property type="molecule type" value="Genomic_DNA"/>
</dbReference>
<evidence type="ECO:0000259" key="5">
    <source>
        <dbReference type="PROSITE" id="PS51635"/>
    </source>
</evidence>
<evidence type="ECO:0000256" key="4">
    <source>
        <dbReference type="PROSITE-ProRule" id="PRU01161"/>
    </source>
</evidence>
<feature type="short sequence motif" description="GXGXXG" evidence="4">
    <location>
        <begin position="33"/>
        <end position="38"/>
    </location>
</feature>
<evidence type="ECO:0000313" key="7">
    <source>
        <dbReference type="Proteomes" id="UP000838160"/>
    </source>
</evidence>
<feature type="domain" description="PNPLA" evidence="5">
    <location>
        <begin position="29"/>
        <end position="198"/>
    </location>
</feature>
<name>A0ABM8ZI52_9VIBR</name>
<evidence type="ECO:0000256" key="3">
    <source>
        <dbReference type="ARBA" id="ARBA00023098"/>
    </source>
</evidence>
<dbReference type="InterPro" id="IPR016035">
    <property type="entry name" value="Acyl_Trfase/lysoPLipase"/>
</dbReference>
<feature type="short sequence motif" description="DGA/G" evidence="4">
    <location>
        <begin position="185"/>
        <end position="187"/>
    </location>
</feature>
<keyword evidence="7" id="KW-1185">Reference proteome</keyword>
<sequence length="394" mass="44408">MTNSGLITNTRTVIDNNLFSQYSLGKTALVAQGGGQRGIFTSGVLDAFLLSNFDPFDEFYGTSAGALNLCAFLSRQPGLGKSFIVDLTTHSNFFNLFGFIRRKQYLDMRWALDKISAYPYQLDIDMGQRVKGNRQAFAAVTDFCSLKDQYLPMLEHDWFDVLVATSAIPQLVDGPVVVRDQSYIDGGVSAAIPVQEAWRRGNRVIVVIRTEDAQSDLTPSPVIHNDGTSETWLSDSFSTLQNQWQQKMSEWSKDWGDFFEAQLSKANQHSHAQHLNLINGGRWLFGASDIYRLSHMFGEKFDSGIADMLMVHYQTYDLTQAFLNQPPDDSFVLQIAPSETLKSSSLLSNVDDILHDYQLGLDAGYRFIDSYQALCIRDKQQLDSDSHWVLANRR</sequence>
<dbReference type="InterPro" id="IPR002641">
    <property type="entry name" value="PNPLA_dom"/>
</dbReference>
<dbReference type="RefSeq" id="WP_237484790.1">
    <property type="nucleotide sequence ID" value="NZ_CAKLCM010000002.1"/>
</dbReference>
<proteinExistence type="predicted"/>